<organism evidence="1 2">
    <name type="scientific">Pseudomonas kribbensis</name>
    <dbReference type="NCBI Taxonomy" id="1628086"/>
    <lineage>
        <taxon>Bacteria</taxon>
        <taxon>Pseudomonadati</taxon>
        <taxon>Pseudomonadota</taxon>
        <taxon>Gammaproteobacteria</taxon>
        <taxon>Pseudomonadales</taxon>
        <taxon>Pseudomonadaceae</taxon>
        <taxon>Pseudomonas</taxon>
    </lineage>
</organism>
<accession>A0A345RYL0</accession>
<name>A0A345RYL0_9PSED</name>
<protein>
    <submittedName>
        <fullName evidence="1">Uncharacterized protein</fullName>
    </submittedName>
</protein>
<keyword evidence="2" id="KW-1185">Reference proteome</keyword>
<evidence type="ECO:0000313" key="1">
    <source>
        <dbReference type="EMBL" id="AXI64376.1"/>
    </source>
</evidence>
<evidence type="ECO:0000313" key="2">
    <source>
        <dbReference type="Proteomes" id="UP000253720"/>
    </source>
</evidence>
<dbReference type="EMBL" id="CP029608">
    <property type="protein sequence ID" value="AXI64376.1"/>
    <property type="molecule type" value="Genomic_DNA"/>
</dbReference>
<dbReference type="KEGG" id="pke:DLD99_01785"/>
<dbReference type="AlphaFoldDB" id="A0A345RYL0"/>
<sequence length="72" mass="7946">MNLPNAVQAQVLKLLAQIARAQTADDLFRASDRAEGFVLGLETVKALNAWSIEGLYKAFDDAATTRRSEHEQ</sequence>
<gene>
    <name evidence="1" type="ORF">DLD99_01785</name>
</gene>
<proteinExistence type="predicted"/>
<dbReference type="Proteomes" id="UP000253720">
    <property type="component" value="Chromosome"/>
</dbReference>
<reference evidence="1 2" key="1">
    <citation type="submission" date="2018-05" db="EMBL/GenBank/DDBJ databases">
        <title>Complete genome sequence of Pseudomonas kribbensis 46-2(T).</title>
        <authorList>
            <person name="Jeong H."/>
            <person name="Lee S.-G."/>
            <person name="Rha E."/>
            <person name="Kim H."/>
        </authorList>
    </citation>
    <scope>NUCLEOTIDE SEQUENCE [LARGE SCALE GENOMIC DNA]</scope>
    <source>
        <strain evidence="1 2">46-2</strain>
    </source>
</reference>